<evidence type="ECO:0000313" key="3">
    <source>
        <dbReference type="EMBL" id="LAC23836.1"/>
    </source>
</evidence>
<evidence type="ECO:0000259" key="2">
    <source>
        <dbReference type="PROSITE" id="PS50249"/>
    </source>
</evidence>
<proteinExistence type="evidence at transcript level"/>
<dbReference type="Pfam" id="PF03665">
    <property type="entry name" value="UPF0172"/>
    <property type="match status" value="1"/>
</dbReference>
<organism evidence="3">
    <name type="scientific">Hirondellea gigas</name>
    <dbReference type="NCBI Taxonomy" id="1518452"/>
    <lineage>
        <taxon>Eukaryota</taxon>
        <taxon>Metazoa</taxon>
        <taxon>Ecdysozoa</taxon>
        <taxon>Arthropoda</taxon>
        <taxon>Crustacea</taxon>
        <taxon>Multicrustacea</taxon>
        <taxon>Malacostraca</taxon>
        <taxon>Eumalacostraca</taxon>
        <taxon>Peracarida</taxon>
        <taxon>Amphipoda</taxon>
        <taxon>Amphilochidea</taxon>
        <taxon>Lysianassida</taxon>
        <taxon>Lysianassidira</taxon>
        <taxon>Lysianassoidea</taxon>
        <taxon>Lysianassidae</taxon>
        <taxon>Hirondellea</taxon>
    </lineage>
</organism>
<dbReference type="InterPro" id="IPR005366">
    <property type="entry name" value="EMC8/9"/>
</dbReference>
<dbReference type="CDD" id="cd08060">
    <property type="entry name" value="MPN_UPF0172"/>
    <property type="match status" value="1"/>
</dbReference>
<evidence type="ECO:0000256" key="1">
    <source>
        <dbReference type="ARBA" id="ARBA00007461"/>
    </source>
</evidence>
<dbReference type="PANTHER" id="PTHR12941">
    <property type="entry name" value="ER MEMBRANE PROTEIN COMPLEX"/>
    <property type="match status" value="1"/>
</dbReference>
<protein>
    <submittedName>
        <fullName evidence="3">ER membrane protein complex subunit 9-like</fullName>
    </submittedName>
</protein>
<name>A0A6A7FZ41_9CRUS</name>
<sequence length="207" mass="23026">MTSSGNIHMKCLALTKMLLHAARWGHLAVNGVLLGPSSEAGKDSTNTLVITDAVPLFHQQLALSPMLDVALTQIEQRYSAQGLEIVGYYQANENVKDVVPDFVAKKITEKIAENYDSSCLVMIDNRKVCMELSSSPLIVSQLTQDGKWKNRDNKSVIVDQSSLDTVSDLLRRRVFHEITDFDLHFDDITLDWANTNLNKLMGSYAVA</sequence>
<comment type="similarity">
    <text evidence="1">Belongs to the EMC8/EMC9 family.</text>
</comment>
<dbReference type="EMBL" id="IACT01004654">
    <property type="protein sequence ID" value="LAC23836.1"/>
    <property type="molecule type" value="mRNA"/>
</dbReference>
<accession>A0A6A7FZ41</accession>
<dbReference type="PANTHER" id="PTHR12941:SF10">
    <property type="entry name" value="ER MEMBRANE PROTEIN COMPLEX SUBUNIT 8_9 HOMOLOG"/>
    <property type="match status" value="1"/>
</dbReference>
<dbReference type="PROSITE" id="PS50249">
    <property type="entry name" value="MPN"/>
    <property type="match status" value="1"/>
</dbReference>
<dbReference type="InterPro" id="IPR037518">
    <property type="entry name" value="MPN"/>
</dbReference>
<feature type="domain" description="MPN" evidence="2">
    <location>
        <begin position="7"/>
        <end position="146"/>
    </location>
</feature>
<dbReference type="GO" id="GO:0072546">
    <property type="term" value="C:EMC complex"/>
    <property type="evidence" value="ECO:0007669"/>
    <property type="project" value="InterPro"/>
</dbReference>
<reference evidence="3" key="1">
    <citation type="submission" date="2017-11" db="EMBL/GenBank/DDBJ databases">
        <title>The sensing device of the deep-sea amphipod.</title>
        <authorList>
            <person name="Kobayashi H."/>
            <person name="Nagahama T."/>
            <person name="Arai W."/>
            <person name="Sasagawa Y."/>
            <person name="Umeda M."/>
            <person name="Hayashi T."/>
            <person name="Nikaido I."/>
            <person name="Watanabe H."/>
            <person name="Oguri K."/>
            <person name="Kitazato H."/>
            <person name="Fujioka K."/>
            <person name="Kido Y."/>
            <person name="Takami H."/>
        </authorList>
    </citation>
    <scope>NUCLEOTIDE SEQUENCE</scope>
    <source>
        <tissue evidence="3">Whole body</tissue>
    </source>
</reference>
<dbReference type="AlphaFoldDB" id="A0A6A7FZ41"/>